<dbReference type="AlphaFoldDB" id="A0A7G3WX87"/>
<dbReference type="InterPro" id="IPR015495">
    <property type="entry name" value="Myb_TF_plants"/>
</dbReference>
<evidence type="ECO:0000256" key="6">
    <source>
        <dbReference type="ARBA" id="ARBA00023163"/>
    </source>
</evidence>
<dbReference type="GO" id="GO:0080090">
    <property type="term" value="P:regulation of primary metabolic process"/>
    <property type="evidence" value="ECO:0007669"/>
    <property type="project" value="UniProtKB-ARBA"/>
</dbReference>
<evidence type="ECO:0000256" key="8">
    <source>
        <dbReference type="SAM" id="MobiDB-lite"/>
    </source>
</evidence>
<dbReference type="FunFam" id="1.10.10.60:FF:000218">
    <property type="entry name" value="Myb transcription factor"/>
    <property type="match status" value="1"/>
</dbReference>
<evidence type="ECO:0000259" key="10">
    <source>
        <dbReference type="PROSITE" id="PS51294"/>
    </source>
</evidence>
<keyword evidence="5" id="KW-0010">Activator</keyword>
<dbReference type="InterPro" id="IPR001005">
    <property type="entry name" value="SANT/Myb"/>
</dbReference>
<evidence type="ECO:0000256" key="1">
    <source>
        <dbReference type="ARBA" id="ARBA00004123"/>
    </source>
</evidence>
<feature type="domain" description="Myb-like" evidence="9">
    <location>
        <begin position="62"/>
        <end position="112"/>
    </location>
</feature>
<proteinExistence type="evidence at transcript level"/>
<sequence>MQTEGCSSTGGVRKGAWTREEDILLKKCIDKYGEGKWQLVPSRAGLNRCRKSCRLRWMNYLKPDVKRGEFTVDEVDLILRLHKLLGNRWALIAGRIPGRTANDVKNYWNTHLRKKVALFPHDKNTKNTNNDIIAKSKVFRPRPRTPKTQPSLTNKNNSASSTTNFAAISINIQPTDDGNNNNNNNINYNNNNNNEPVIPVLEDSKYWWESLLDDITSDEGVANSVSSTGLLDHGQPNNGNIANFLSELEADQPALSISPWPTDVTDSATSTCVNLVEDDYGHQNSWTDFIMDMDVELWGLPSKDQGNAEMQ</sequence>
<organism evidence="11">
    <name type="scientific">Morus alba</name>
    <name type="common">White mulberry</name>
    <dbReference type="NCBI Taxonomy" id="3498"/>
    <lineage>
        <taxon>Eukaryota</taxon>
        <taxon>Viridiplantae</taxon>
        <taxon>Streptophyta</taxon>
        <taxon>Embryophyta</taxon>
        <taxon>Tracheophyta</taxon>
        <taxon>Spermatophyta</taxon>
        <taxon>Magnoliopsida</taxon>
        <taxon>eudicotyledons</taxon>
        <taxon>Gunneridae</taxon>
        <taxon>Pentapetalae</taxon>
        <taxon>rosids</taxon>
        <taxon>fabids</taxon>
        <taxon>Rosales</taxon>
        <taxon>Moraceae</taxon>
        <taxon>Moreae</taxon>
        <taxon>Morus</taxon>
    </lineage>
</organism>
<keyword evidence="7" id="KW-0539">Nucleus</keyword>
<comment type="subcellular location">
    <subcellularLocation>
        <location evidence="1">Nucleus</location>
    </subcellularLocation>
</comment>
<evidence type="ECO:0000313" key="11">
    <source>
        <dbReference type="EMBL" id="QLF96260.1"/>
    </source>
</evidence>
<protein>
    <submittedName>
        <fullName evidence="11">R2R3-myeloblastosis protein</fullName>
    </submittedName>
</protein>
<dbReference type="PROSITE" id="PS50090">
    <property type="entry name" value="MYB_LIKE"/>
    <property type="match status" value="2"/>
</dbReference>
<feature type="domain" description="HTH myb-type" evidence="10">
    <location>
        <begin position="12"/>
        <end position="61"/>
    </location>
</feature>
<evidence type="ECO:0000256" key="5">
    <source>
        <dbReference type="ARBA" id="ARBA00023159"/>
    </source>
</evidence>
<feature type="region of interest" description="Disordered" evidence="8">
    <location>
        <begin position="134"/>
        <end position="160"/>
    </location>
</feature>
<evidence type="ECO:0000259" key="9">
    <source>
        <dbReference type="PROSITE" id="PS50090"/>
    </source>
</evidence>
<dbReference type="Gene3D" id="1.10.10.60">
    <property type="entry name" value="Homeodomain-like"/>
    <property type="match status" value="2"/>
</dbReference>
<evidence type="ECO:0000256" key="4">
    <source>
        <dbReference type="ARBA" id="ARBA00023125"/>
    </source>
</evidence>
<dbReference type="PANTHER" id="PTHR47999">
    <property type="entry name" value="TRANSCRIPTION FACTOR MYB8-RELATED-RELATED"/>
    <property type="match status" value="1"/>
</dbReference>
<keyword evidence="2" id="KW-0677">Repeat</keyword>
<feature type="compositionally biased region" description="Low complexity" evidence="8">
    <location>
        <begin position="179"/>
        <end position="191"/>
    </location>
</feature>
<keyword evidence="3" id="KW-0805">Transcription regulation</keyword>
<reference evidence="11" key="1">
    <citation type="submission" date="2019-08" db="EMBL/GenBank/DDBJ databases">
        <title>A hierarchical and feedback regulation network constructed by MYB-bHLH-WD40 complexes determines the pigmentation of mulberry fruits.</title>
        <authorList>
            <person name="Li H."/>
        </authorList>
    </citation>
    <scope>NUCLEOTIDE SEQUENCE</scope>
    <source>
        <tissue evidence="11">Fruit</tissue>
    </source>
</reference>
<accession>A0A7G3WX87</accession>
<dbReference type="GO" id="GO:0005634">
    <property type="term" value="C:nucleus"/>
    <property type="evidence" value="ECO:0007669"/>
    <property type="project" value="UniProtKB-SubCell"/>
</dbReference>
<name>A0A7G3WX87_MORAL</name>
<dbReference type="Pfam" id="PF00249">
    <property type="entry name" value="Myb_DNA-binding"/>
    <property type="match status" value="2"/>
</dbReference>
<feature type="region of interest" description="Disordered" evidence="8">
    <location>
        <begin position="172"/>
        <end position="191"/>
    </location>
</feature>
<evidence type="ECO:0000256" key="3">
    <source>
        <dbReference type="ARBA" id="ARBA00023015"/>
    </source>
</evidence>
<feature type="domain" description="Myb-like" evidence="9">
    <location>
        <begin position="9"/>
        <end position="61"/>
    </location>
</feature>
<evidence type="ECO:0000256" key="2">
    <source>
        <dbReference type="ARBA" id="ARBA00022737"/>
    </source>
</evidence>
<dbReference type="EMBL" id="MN337857">
    <property type="protein sequence ID" value="QLF96260.1"/>
    <property type="molecule type" value="mRNA"/>
</dbReference>
<evidence type="ECO:0000256" key="7">
    <source>
        <dbReference type="ARBA" id="ARBA00023242"/>
    </source>
</evidence>
<dbReference type="InterPro" id="IPR009057">
    <property type="entry name" value="Homeodomain-like_sf"/>
</dbReference>
<dbReference type="InterPro" id="IPR017930">
    <property type="entry name" value="Myb_dom"/>
</dbReference>
<dbReference type="GO" id="GO:0003677">
    <property type="term" value="F:DNA binding"/>
    <property type="evidence" value="ECO:0007669"/>
    <property type="project" value="UniProtKB-KW"/>
</dbReference>
<dbReference type="PROSITE" id="PS51294">
    <property type="entry name" value="HTH_MYB"/>
    <property type="match status" value="2"/>
</dbReference>
<dbReference type="SMART" id="SM00717">
    <property type="entry name" value="SANT"/>
    <property type="match status" value="2"/>
</dbReference>
<keyword evidence="4" id="KW-0238">DNA-binding</keyword>
<feature type="domain" description="HTH myb-type" evidence="10">
    <location>
        <begin position="62"/>
        <end position="116"/>
    </location>
</feature>
<keyword evidence="6" id="KW-0804">Transcription</keyword>
<dbReference type="CDD" id="cd00167">
    <property type="entry name" value="SANT"/>
    <property type="match status" value="2"/>
</dbReference>
<dbReference type="SUPFAM" id="SSF46689">
    <property type="entry name" value="Homeodomain-like"/>
    <property type="match status" value="1"/>
</dbReference>
<dbReference type="PANTHER" id="PTHR47999:SF24">
    <property type="entry name" value="TRANSCRIPTION FACTOR MYB90"/>
    <property type="match status" value="1"/>
</dbReference>
<gene>
    <name evidence="11" type="primary">MYBA</name>
</gene>